<feature type="domain" description="Endonuclease/exonuclease/phosphatase" evidence="3">
    <location>
        <begin position="131"/>
        <end position="351"/>
    </location>
</feature>
<keyword evidence="4" id="KW-0255">Endonuclease</keyword>
<reference evidence="4 5" key="2">
    <citation type="submission" date="2018-03" db="EMBL/GenBank/DDBJ databases">
        <title>The comparative genomics of Bifidobacterium callitrichos reflects dietary carbohydrate utilization within the common marmoset gut.</title>
        <authorList>
            <person name="Rani A."/>
        </authorList>
    </citation>
    <scope>NUCLEOTIDE SEQUENCE [LARGE SCALE GENOMIC DNA]</scope>
    <source>
        <strain evidence="4 5">UMA51805</strain>
    </source>
</reference>
<accession>A0A2T3G8Z2</accession>
<sequence>MVTVLYAVMLIGAIWVAIANLPAGLEAWMPLPYMIALIPFLWVPLGAAALVAAVAHEWGVMCMLIAVALASTTRRSEYWSKSLNPRGGKGGPTADGTSRETTRETHSGGSDDRETRRETSRETLPSRLNLMTLNCRYGRADAERIVAEVRDRHIDVLALQEVNDDLVARLETAGIQSLLPYRQSGEPKESSDNGGYNMLFSALEPAAAVANVVVIPAADVPAITLRLAGDRTATIASAHPKSPMRGCRDWSAGIRGLGALAEAKHIGDRNIAVVMGDLNSSTDHPSFRALLGGRERTGGRFRDASLTQGTGPCLTFPSWLPWPRIELDHILATPGVTFSNVAPVHVRNTDHLALTGTITLA</sequence>
<comment type="caution">
    <text evidence="4">The sequence shown here is derived from an EMBL/GenBank/DDBJ whole genome shotgun (WGS) entry which is preliminary data.</text>
</comment>
<proteinExistence type="predicted"/>
<keyword evidence="2" id="KW-1133">Transmembrane helix</keyword>
<evidence type="ECO:0000256" key="2">
    <source>
        <dbReference type="SAM" id="Phobius"/>
    </source>
</evidence>
<dbReference type="RefSeq" id="WP_107044552.1">
    <property type="nucleotide sequence ID" value="NZ_NWTX01000016.1"/>
</dbReference>
<name>A0A2T3G8Z2_9BIFI</name>
<dbReference type="GO" id="GO:0004519">
    <property type="term" value="F:endonuclease activity"/>
    <property type="evidence" value="ECO:0007669"/>
    <property type="project" value="UniProtKB-KW"/>
</dbReference>
<reference evidence="5" key="1">
    <citation type="submission" date="2017-09" db="EMBL/GenBank/DDBJ databases">
        <authorList>
            <person name="Sela D.A."/>
            <person name="Albert K."/>
        </authorList>
    </citation>
    <scope>NUCLEOTIDE SEQUENCE [LARGE SCALE GENOMIC DNA]</scope>
    <source>
        <strain evidence="5">UMA51805</strain>
    </source>
</reference>
<keyword evidence="2" id="KW-0472">Membrane</keyword>
<dbReference type="Proteomes" id="UP000240228">
    <property type="component" value="Unassembled WGS sequence"/>
</dbReference>
<evidence type="ECO:0000259" key="3">
    <source>
        <dbReference type="Pfam" id="PF03372"/>
    </source>
</evidence>
<feature type="compositionally biased region" description="Basic and acidic residues" evidence="1">
    <location>
        <begin position="97"/>
        <end position="121"/>
    </location>
</feature>
<dbReference type="AlphaFoldDB" id="A0A2T3G8Z2"/>
<evidence type="ECO:0000313" key="5">
    <source>
        <dbReference type="Proteomes" id="UP000240228"/>
    </source>
</evidence>
<keyword evidence="2" id="KW-0812">Transmembrane</keyword>
<dbReference type="SUPFAM" id="SSF56219">
    <property type="entry name" value="DNase I-like"/>
    <property type="match status" value="1"/>
</dbReference>
<dbReference type="Gene3D" id="3.60.10.10">
    <property type="entry name" value="Endonuclease/exonuclease/phosphatase"/>
    <property type="match status" value="1"/>
</dbReference>
<dbReference type="InterPro" id="IPR036691">
    <property type="entry name" value="Endo/exonu/phosph_ase_sf"/>
</dbReference>
<feature type="transmembrane region" description="Helical" evidence="2">
    <location>
        <begin position="31"/>
        <end position="52"/>
    </location>
</feature>
<gene>
    <name evidence="4" type="ORF">CPA40_08555</name>
</gene>
<keyword evidence="4" id="KW-0378">Hydrolase</keyword>
<keyword evidence="5" id="KW-1185">Reference proteome</keyword>
<keyword evidence="4" id="KW-0540">Nuclease</keyword>
<evidence type="ECO:0000256" key="1">
    <source>
        <dbReference type="SAM" id="MobiDB-lite"/>
    </source>
</evidence>
<feature type="region of interest" description="Disordered" evidence="1">
    <location>
        <begin position="80"/>
        <end position="124"/>
    </location>
</feature>
<organism evidence="4 5">
    <name type="scientific">Bifidobacterium callitrichos</name>
    <dbReference type="NCBI Taxonomy" id="762209"/>
    <lineage>
        <taxon>Bacteria</taxon>
        <taxon>Bacillati</taxon>
        <taxon>Actinomycetota</taxon>
        <taxon>Actinomycetes</taxon>
        <taxon>Bifidobacteriales</taxon>
        <taxon>Bifidobacteriaceae</taxon>
        <taxon>Bifidobacterium</taxon>
    </lineage>
</organism>
<dbReference type="InterPro" id="IPR005135">
    <property type="entry name" value="Endo/exonuclease/phosphatase"/>
</dbReference>
<protein>
    <submittedName>
        <fullName evidence="4">Endonuclease</fullName>
    </submittedName>
</protein>
<dbReference type="EMBL" id="NWTX01000016">
    <property type="protein sequence ID" value="PST45933.1"/>
    <property type="molecule type" value="Genomic_DNA"/>
</dbReference>
<feature type="transmembrane region" description="Helical" evidence="2">
    <location>
        <begin position="6"/>
        <end position="24"/>
    </location>
</feature>
<dbReference type="Pfam" id="PF03372">
    <property type="entry name" value="Exo_endo_phos"/>
    <property type="match status" value="1"/>
</dbReference>
<evidence type="ECO:0000313" key="4">
    <source>
        <dbReference type="EMBL" id="PST45933.1"/>
    </source>
</evidence>